<dbReference type="InterPro" id="IPR024072">
    <property type="entry name" value="DHFR-like_dom_sf"/>
</dbReference>
<dbReference type="Gene3D" id="3.40.430.10">
    <property type="entry name" value="Dihydrofolate Reductase, subunit A"/>
    <property type="match status" value="1"/>
</dbReference>
<dbReference type="GO" id="GO:0004146">
    <property type="term" value="F:dihydrofolate reductase activity"/>
    <property type="evidence" value="ECO:0007669"/>
    <property type="project" value="InterPro"/>
</dbReference>
<dbReference type="GO" id="GO:0046654">
    <property type="term" value="P:tetrahydrofolate biosynthetic process"/>
    <property type="evidence" value="ECO:0007669"/>
    <property type="project" value="InterPro"/>
</dbReference>
<accession>A0A382L6K9</accession>
<dbReference type="EMBL" id="UINC01084332">
    <property type="protein sequence ID" value="SVC30882.1"/>
    <property type="molecule type" value="Genomic_DNA"/>
</dbReference>
<dbReference type="SUPFAM" id="SSF53597">
    <property type="entry name" value="Dihydrofolate reductase-like"/>
    <property type="match status" value="1"/>
</dbReference>
<evidence type="ECO:0000313" key="2">
    <source>
        <dbReference type="EMBL" id="SVC30882.1"/>
    </source>
</evidence>
<name>A0A382L6K9_9ZZZZ</name>
<evidence type="ECO:0000259" key="1">
    <source>
        <dbReference type="Pfam" id="PF00186"/>
    </source>
</evidence>
<sequence length="147" mass="17030">VDVILIAAVTQDGFIARHPKETITWSQDLNLFKKQTLGYPLIMGSRTRACIKDELKGREIIVFHRKDKPKDILKRLKTKRCFIAGGGKTNSKFISYLTHLFLTPHPMIFGKGVRLFTDEVNEPELLLEEILPVNKKRGIYQYQYKIK</sequence>
<reference evidence="2" key="1">
    <citation type="submission" date="2018-05" db="EMBL/GenBank/DDBJ databases">
        <authorList>
            <person name="Lanie J.A."/>
            <person name="Ng W.-L."/>
            <person name="Kazmierczak K.M."/>
            <person name="Andrzejewski T.M."/>
            <person name="Davidsen T.M."/>
            <person name="Wayne K.J."/>
            <person name="Tettelin H."/>
            <person name="Glass J.I."/>
            <person name="Rusch D."/>
            <person name="Podicherti R."/>
            <person name="Tsui H.-C.T."/>
            <person name="Winkler M.E."/>
        </authorList>
    </citation>
    <scope>NUCLEOTIDE SEQUENCE</scope>
</reference>
<feature type="domain" description="DHFR" evidence="1">
    <location>
        <begin position="3"/>
        <end position="103"/>
    </location>
</feature>
<organism evidence="2">
    <name type="scientific">marine metagenome</name>
    <dbReference type="NCBI Taxonomy" id="408172"/>
    <lineage>
        <taxon>unclassified sequences</taxon>
        <taxon>metagenomes</taxon>
        <taxon>ecological metagenomes</taxon>
    </lineage>
</organism>
<feature type="non-terminal residue" evidence="2">
    <location>
        <position position="1"/>
    </location>
</feature>
<gene>
    <name evidence="2" type="ORF">METZ01_LOCUS283736</name>
</gene>
<dbReference type="InterPro" id="IPR001796">
    <property type="entry name" value="DHFR_dom"/>
</dbReference>
<dbReference type="Pfam" id="PF00186">
    <property type="entry name" value="DHFR_1"/>
    <property type="match status" value="1"/>
</dbReference>
<dbReference type="AlphaFoldDB" id="A0A382L6K9"/>
<proteinExistence type="predicted"/>
<protein>
    <recommendedName>
        <fullName evidence="1">DHFR domain-containing protein</fullName>
    </recommendedName>
</protein>